<feature type="chain" id="PRO_5015175095" evidence="1">
    <location>
        <begin position="19"/>
        <end position="66"/>
    </location>
</feature>
<name>A0A2P6RDY5_ROSCH</name>
<keyword evidence="1" id="KW-0732">Signal</keyword>
<dbReference type="EMBL" id="PDCK01000041">
    <property type="protein sequence ID" value="PRQ44624.1"/>
    <property type="molecule type" value="Genomic_DNA"/>
</dbReference>
<evidence type="ECO:0000313" key="2">
    <source>
        <dbReference type="EMBL" id="PRQ44624.1"/>
    </source>
</evidence>
<gene>
    <name evidence="2" type="ORF">RchiOBHm_Chr3g0481271</name>
</gene>
<accession>A0A2P6RDY5</accession>
<evidence type="ECO:0000256" key="1">
    <source>
        <dbReference type="SAM" id="SignalP"/>
    </source>
</evidence>
<sequence length="66" mass="7680">MLQLIFAVAFSAVPLTLYVPPIRSLSLFVETIEDIVRQSLNYTGSVYPRVRVAWSRFFNNLLRFSR</sequence>
<dbReference type="PANTHER" id="PTHR36616:SF4">
    <property type="entry name" value="OS03G0174800 PROTEIN"/>
    <property type="match status" value="1"/>
</dbReference>
<keyword evidence="3" id="KW-1185">Reference proteome</keyword>
<dbReference type="Gramene" id="PRQ44624">
    <property type="protein sequence ID" value="PRQ44624"/>
    <property type="gene ID" value="RchiOBHm_Chr3g0481271"/>
</dbReference>
<dbReference type="Proteomes" id="UP000238479">
    <property type="component" value="Chromosome 3"/>
</dbReference>
<organism evidence="2 3">
    <name type="scientific">Rosa chinensis</name>
    <name type="common">China rose</name>
    <dbReference type="NCBI Taxonomy" id="74649"/>
    <lineage>
        <taxon>Eukaryota</taxon>
        <taxon>Viridiplantae</taxon>
        <taxon>Streptophyta</taxon>
        <taxon>Embryophyta</taxon>
        <taxon>Tracheophyta</taxon>
        <taxon>Spermatophyta</taxon>
        <taxon>Magnoliopsida</taxon>
        <taxon>eudicotyledons</taxon>
        <taxon>Gunneridae</taxon>
        <taxon>Pentapetalae</taxon>
        <taxon>rosids</taxon>
        <taxon>fabids</taxon>
        <taxon>Rosales</taxon>
        <taxon>Rosaceae</taxon>
        <taxon>Rosoideae</taxon>
        <taxon>Rosoideae incertae sedis</taxon>
        <taxon>Rosa</taxon>
    </lineage>
</organism>
<dbReference type="OMA" id="ESRTHRN"/>
<proteinExistence type="predicted"/>
<dbReference type="AlphaFoldDB" id="A0A2P6RDY5"/>
<reference evidence="2 3" key="1">
    <citation type="journal article" date="2018" name="Nat. Genet.">
        <title>The Rosa genome provides new insights in the design of modern roses.</title>
        <authorList>
            <person name="Bendahmane M."/>
        </authorList>
    </citation>
    <scope>NUCLEOTIDE SEQUENCE [LARGE SCALE GENOMIC DNA]</scope>
    <source>
        <strain evidence="3">cv. Old Blush</strain>
    </source>
</reference>
<comment type="caution">
    <text evidence="2">The sequence shown here is derived from an EMBL/GenBank/DDBJ whole genome shotgun (WGS) entry which is preliminary data.</text>
</comment>
<dbReference type="STRING" id="74649.A0A2P6RDY5"/>
<feature type="signal peptide" evidence="1">
    <location>
        <begin position="1"/>
        <end position="18"/>
    </location>
</feature>
<dbReference type="PANTHER" id="PTHR36616">
    <property type="entry name" value="BNAC07G32700D PROTEIN"/>
    <property type="match status" value="1"/>
</dbReference>
<protein>
    <submittedName>
        <fullName evidence="2">Uncharacterized protein</fullName>
    </submittedName>
</protein>
<evidence type="ECO:0000313" key="3">
    <source>
        <dbReference type="Proteomes" id="UP000238479"/>
    </source>
</evidence>